<dbReference type="Proteomes" id="UP000188929">
    <property type="component" value="Unassembled WGS sequence"/>
</dbReference>
<dbReference type="Gene3D" id="3.30.70.20">
    <property type="match status" value="1"/>
</dbReference>
<organism evidence="1 2">
    <name type="scientific">Pseudofrankia asymbiotica</name>
    <dbReference type="NCBI Taxonomy" id="1834516"/>
    <lineage>
        <taxon>Bacteria</taxon>
        <taxon>Bacillati</taxon>
        <taxon>Actinomycetota</taxon>
        <taxon>Actinomycetes</taxon>
        <taxon>Frankiales</taxon>
        <taxon>Frankiaceae</taxon>
        <taxon>Pseudofrankia</taxon>
    </lineage>
</organism>
<keyword evidence="2" id="KW-1185">Reference proteome</keyword>
<protein>
    <recommendedName>
        <fullName evidence="3">Ferredoxin</fullName>
    </recommendedName>
</protein>
<accession>A0A1V2IC32</accession>
<name>A0A1V2IC32_9ACTN</name>
<evidence type="ECO:0000313" key="2">
    <source>
        <dbReference type="Proteomes" id="UP000188929"/>
    </source>
</evidence>
<dbReference type="STRING" id="1834516.BL253_16890"/>
<dbReference type="EMBL" id="MOMC01000032">
    <property type="protein sequence ID" value="ONH29568.1"/>
    <property type="molecule type" value="Genomic_DNA"/>
</dbReference>
<proteinExistence type="predicted"/>
<reference evidence="2" key="1">
    <citation type="submission" date="2016-10" db="EMBL/GenBank/DDBJ databases">
        <title>Frankia sp. NRRL B-16386 Genome sequencing.</title>
        <authorList>
            <person name="Ghodhbane-Gtari F."/>
            <person name="Swanson E."/>
            <person name="Gueddou A."/>
            <person name="Hezbri K."/>
            <person name="Ktari K."/>
            <person name="Nouioui I."/>
            <person name="Morris K."/>
            <person name="Simpson S."/>
            <person name="Abebe-Akele F."/>
            <person name="Thomas K."/>
            <person name="Gtari M."/>
            <person name="Tisa L.S."/>
        </authorList>
    </citation>
    <scope>NUCLEOTIDE SEQUENCE [LARGE SCALE GENOMIC DNA]</scope>
    <source>
        <strain evidence="2">NRRL B-16386</strain>
    </source>
</reference>
<gene>
    <name evidence="1" type="ORF">BL253_16890</name>
</gene>
<dbReference type="Pfam" id="PF13459">
    <property type="entry name" value="Fer4_15"/>
    <property type="match status" value="1"/>
</dbReference>
<evidence type="ECO:0008006" key="3">
    <source>
        <dbReference type="Google" id="ProtNLM"/>
    </source>
</evidence>
<comment type="caution">
    <text evidence="1">The sequence shown here is derived from an EMBL/GenBank/DDBJ whole genome shotgun (WGS) entry which is preliminary data.</text>
</comment>
<evidence type="ECO:0000313" key="1">
    <source>
        <dbReference type="EMBL" id="ONH29568.1"/>
    </source>
</evidence>
<dbReference type="SUPFAM" id="SSF54862">
    <property type="entry name" value="4Fe-4S ferredoxins"/>
    <property type="match status" value="1"/>
</dbReference>
<sequence length="64" mass="7147">MVSVDNNRCHLYAICQQEAPSSFLLAEDHRLYYDAAPPSHQMASVRQAARLCPMQAITLENGGR</sequence>
<dbReference type="AlphaFoldDB" id="A0A1V2IC32"/>